<dbReference type="EMBL" id="CDMY01000560">
    <property type="protein sequence ID" value="CEM22844.1"/>
    <property type="molecule type" value="Genomic_DNA"/>
</dbReference>
<gene>
    <name evidence="1" type="ORF">Vbra_16916</name>
</gene>
<evidence type="ECO:0000313" key="2">
    <source>
        <dbReference type="Proteomes" id="UP000041254"/>
    </source>
</evidence>
<keyword evidence="2" id="KW-1185">Reference proteome</keyword>
<dbReference type="Proteomes" id="UP000041254">
    <property type="component" value="Unassembled WGS sequence"/>
</dbReference>
<reference evidence="1 2" key="1">
    <citation type="submission" date="2014-11" db="EMBL/GenBank/DDBJ databases">
        <authorList>
            <person name="Zhu J."/>
            <person name="Qi W."/>
            <person name="Song R."/>
        </authorList>
    </citation>
    <scope>NUCLEOTIDE SEQUENCE [LARGE SCALE GENOMIC DNA]</scope>
</reference>
<name>A0A0G4G3I4_VITBC</name>
<protein>
    <submittedName>
        <fullName evidence="1">Uncharacterized protein</fullName>
    </submittedName>
</protein>
<evidence type="ECO:0000313" key="1">
    <source>
        <dbReference type="EMBL" id="CEM22844.1"/>
    </source>
</evidence>
<dbReference type="VEuPathDB" id="CryptoDB:Vbra_16916"/>
<dbReference type="InParanoid" id="A0A0G4G3I4"/>
<dbReference type="AlphaFoldDB" id="A0A0G4G3I4"/>
<organism evidence="1 2">
    <name type="scientific">Vitrella brassicaformis (strain CCMP3155)</name>
    <dbReference type="NCBI Taxonomy" id="1169540"/>
    <lineage>
        <taxon>Eukaryota</taxon>
        <taxon>Sar</taxon>
        <taxon>Alveolata</taxon>
        <taxon>Colpodellida</taxon>
        <taxon>Vitrellaceae</taxon>
        <taxon>Vitrella</taxon>
    </lineage>
</organism>
<proteinExistence type="predicted"/>
<sequence>MRIETVRPVTLPNERTFKPWAEDKLELDGVRPSTVPGRGIRDYYTHPEGKSLAHTIKIGPQLNKTFHDTKTPYKFWKSGDPPYLKEHEPLPNQFPFYRPQSGVPKFKPSALGAQYMYHPPDLQRGEGDALCTTYRLHHGRKPEIGTFLQKTAPVHGSAFPGEGAGFGINNAAAGGVNWLPNKGRDYTTTYNHFHVYKPLNKSVCCIEPNDQCYVCADTA</sequence>
<accession>A0A0G4G3I4</accession>